<organism evidence="2">
    <name type="scientific">Mycobacterium xenopi 4042</name>
    <dbReference type="NCBI Taxonomy" id="1299334"/>
    <lineage>
        <taxon>Bacteria</taxon>
        <taxon>Bacillati</taxon>
        <taxon>Actinomycetota</taxon>
        <taxon>Actinomycetes</taxon>
        <taxon>Mycobacteriales</taxon>
        <taxon>Mycobacteriaceae</taxon>
        <taxon>Mycobacterium</taxon>
    </lineage>
</organism>
<sequence>MQLPQRLARSTGTSLILFNGCGPAGYRPSDSGARRTALGQDLPHPLNVFNAEVDGKPAWLFCSPTARPRLAEESQRGGRARIQRSGRRSPSPTRERSAGTRQPSTSSVDGDRFSHDCRSRKRCC</sequence>
<comment type="caution">
    <text evidence="2">The sequence shown here is derived from an EMBL/GenBank/DDBJ whole genome shotgun (WGS) entry which is preliminary data.</text>
</comment>
<reference evidence="2" key="1">
    <citation type="submission" date="2014-01" db="EMBL/GenBank/DDBJ databases">
        <authorList>
            <person name="Brown-Elliot B."/>
            <person name="Wallace R."/>
            <person name="Lenaerts A."/>
            <person name="Ordway D."/>
            <person name="DeGroote M.A."/>
            <person name="Parker T."/>
            <person name="Sizemore C."/>
            <person name="Tallon L.J."/>
            <person name="Sadzewicz L.K."/>
            <person name="Sengamalay N."/>
            <person name="Fraser C.M."/>
            <person name="Hine E."/>
            <person name="Shefchek K.A."/>
            <person name="Das S.P."/>
            <person name="Tettelin H."/>
        </authorList>
    </citation>
    <scope>NUCLEOTIDE SEQUENCE [LARGE SCALE GENOMIC DNA]</scope>
    <source>
        <strain evidence="2">4042</strain>
    </source>
</reference>
<dbReference type="AlphaFoldDB" id="X8AI34"/>
<feature type="compositionally biased region" description="Polar residues" evidence="1">
    <location>
        <begin position="99"/>
        <end position="108"/>
    </location>
</feature>
<feature type="region of interest" description="Disordered" evidence="1">
    <location>
        <begin position="70"/>
        <end position="124"/>
    </location>
</feature>
<dbReference type="PATRIC" id="fig|1299334.3.peg.5705"/>
<proteinExistence type="predicted"/>
<evidence type="ECO:0000256" key="1">
    <source>
        <dbReference type="SAM" id="MobiDB-lite"/>
    </source>
</evidence>
<name>X8AI34_MYCXE</name>
<accession>X8AI34</accession>
<feature type="compositionally biased region" description="Basic residues" evidence="1">
    <location>
        <begin position="78"/>
        <end position="87"/>
    </location>
</feature>
<evidence type="ECO:0000313" key="2">
    <source>
        <dbReference type="EMBL" id="EUA31234.1"/>
    </source>
</evidence>
<dbReference type="EMBL" id="JAOB01000056">
    <property type="protein sequence ID" value="EUA31234.1"/>
    <property type="molecule type" value="Genomic_DNA"/>
</dbReference>
<protein>
    <submittedName>
        <fullName evidence="2">Uncharacterized protein</fullName>
    </submittedName>
</protein>
<gene>
    <name evidence="2" type="ORF">I553_3999</name>
</gene>